<evidence type="ECO:0000256" key="2">
    <source>
        <dbReference type="SAM" id="MobiDB-lite"/>
    </source>
</evidence>
<dbReference type="Proteomes" id="UP000657385">
    <property type="component" value="Unassembled WGS sequence"/>
</dbReference>
<dbReference type="CDD" id="cd06503">
    <property type="entry name" value="ATP-synt_Fo_b"/>
    <property type="match status" value="1"/>
</dbReference>
<evidence type="ECO:0000313" key="4">
    <source>
        <dbReference type="Proteomes" id="UP000657385"/>
    </source>
</evidence>
<feature type="coiled-coil region" evidence="1">
    <location>
        <begin position="48"/>
        <end position="121"/>
    </location>
</feature>
<dbReference type="AlphaFoldDB" id="A0A931FD99"/>
<evidence type="ECO:0000313" key="3">
    <source>
        <dbReference type="EMBL" id="MBF9067326.1"/>
    </source>
</evidence>
<feature type="region of interest" description="Disordered" evidence="2">
    <location>
        <begin position="148"/>
        <end position="168"/>
    </location>
</feature>
<name>A0A931FD99_9ACTN</name>
<comment type="caution">
    <text evidence="3">The sequence shown here is derived from an EMBL/GenBank/DDBJ whole genome shotgun (WGS) entry which is preliminary data.</text>
</comment>
<proteinExistence type="predicted"/>
<keyword evidence="1" id="KW-0175">Coiled coil</keyword>
<organism evidence="3 4">
    <name type="scientific">Streptacidiphilus fuscans</name>
    <dbReference type="NCBI Taxonomy" id="2789292"/>
    <lineage>
        <taxon>Bacteria</taxon>
        <taxon>Bacillati</taxon>
        <taxon>Actinomycetota</taxon>
        <taxon>Actinomycetes</taxon>
        <taxon>Kitasatosporales</taxon>
        <taxon>Streptomycetaceae</taxon>
        <taxon>Streptacidiphilus</taxon>
    </lineage>
</organism>
<evidence type="ECO:0000256" key="1">
    <source>
        <dbReference type="SAM" id="Coils"/>
    </source>
</evidence>
<keyword evidence="3" id="KW-0132">Cell division</keyword>
<accession>A0A931FD99</accession>
<keyword evidence="4" id="KW-1185">Reference proteome</keyword>
<reference evidence="3" key="1">
    <citation type="submission" date="2020-11" db="EMBL/GenBank/DDBJ databases">
        <title>Isolation and identification of active actinomycetes.</title>
        <authorList>
            <person name="Yu B."/>
        </authorList>
    </citation>
    <scope>NUCLEOTIDE SEQUENCE</scope>
    <source>
        <strain evidence="3">NEAU-YB345</strain>
    </source>
</reference>
<protein>
    <submittedName>
        <fullName evidence="3">Cell division initiation protein</fullName>
    </submittedName>
</protein>
<sequence length="383" mass="42454">MDVQQKLDEITQLVEGARSMPMSASIVVNKADLTGMLAELRESLPSELAQAQQTVERGDQVVEDARREAERVIVAAHEERQQLINGTELMMRAQSEADRVLAEARAESDEQRREADDYVDSKLANFEVVLTKTLGAIGRGRAKLRVAGGPVEGEDGEEFTQDEFRSPSPEVDEYVDVKLAALETALSKTLEAVGRGRDKLLGKRPIDELGAYLAAADQAQGIEQGDARSAAVAAELGRQGLLPESERSMPELHEMPELHDSQQMHQVQQPQVEYWPPQDPYAQPQQPVYDPYTGGYVDPQVPAQQPAYDPYTGGYVDPQGQPQPAYDAYGQPVHAVHAVQPVHPQHVQIPQQQHYEQQPQEVTSFFDTGFIDVTKLREYGQGH</sequence>
<dbReference type="RefSeq" id="WP_196192529.1">
    <property type="nucleotide sequence ID" value="NZ_JADPRT010000002.1"/>
</dbReference>
<feature type="compositionally biased region" description="Acidic residues" evidence="2">
    <location>
        <begin position="152"/>
        <end position="161"/>
    </location>
</feature>
<keyword evidence="3" id="KW-0131">Cell cycle</keyword>
<gene>
    <name evidence="3" type="ORF">I2501_04630</name>
</gene>
<dbReference type="GO" id="GO:0051301">
    <property type="term" value="P:cell division"/>
    <property type="evidence" value="ECO:0007669"/>
    <property type="project" value="UniProtKB-KW"/>
</dbReference>
<dbReference type="EMBL" id="JADPRT010000002">
    <property type="protein sequence ID" value="MBF9067326.1"/>
    <property type="molecule type" value="Genomic_DNA"/>
</dbReference>